<dbReference type="Proteomes" id="UP000800303">
    <property type="component" value="Unassembled WGS sequence"/>
</dbReference>
<keyword evidence="2" id="KW-1185">Reference proteome</keyword>
<proteinExistence type="predicted"/>
<accession>A0ABX0FDB6</accession>
<evidence type="ECO:0000313" key="1">
    <source>
        <dbReference type="EMBL" id="NGZ77688.1"/>
    </source>
</evidence>
<name>A0ABX0FDB6_9BACL</name>
<gene>
    <name evidence="1" type="ORF">GYN08_20555</name>
</gene>
<protein>
    <submittedName>
        <fullName evidence="1">Uncharacterized protein</fullName>
    </submittedName>
</protein>
<evidence type="ECO:0000313" key="2">
    <source>
        <dbReference type="Proteomes" id="UP000800303"/>
    </source>
</evidence>
<dbReference type="RefSeq" id="WP_166278562.1">
    <property type="nucleotide sequence ID" value="NZ_JAAFGS010000010.1"/>
</dbReference>
<sequence length="138" mass="15802">MKYSAAYLDRYFDSIEEYGSKVELLTLANTGMKTAGEHGWISGLNELMSWQAMSERSGVWTYYEAVDPQDAEAASDWLREQADGEVFAVYSKGSGHCADEQLMNGIDEWIERNGESIDRLIERTLRAHKAWFYEKLDV</sequence>
<comment type="caution">
    <text evidence="1">The sequence shown here is derived from an EMBL/GenBank/DDBJ whole genome shotgun (WGS) entry which is preliminary data.</text>
</comment>
<reference evidence="1 2" key="1">
    <citation type="submission" date="2020-01" db="EMBL/GenBank/DDBJ databases">
        <title>Polyphasic characterisation and genomic insights into a novel alkali tolerant bacterium VR-M41.</title>
        <authorList>
            <person name="Vemuluri V.R."/>
        </authorList>
    </citation>
    <scope>NUCLEOTIDE SEQUENCE [LARGE SCALE GENOMIC DNA]</scope>
    <source>
        <strain evidence="1 2">VR-M41</strain>
    </source>
</reference>
<organism evidence="1 2">
    <name type="scientific">Saccharibacillus alkalitolerans</name>
    <dbReference type="NCBI Taxonomy" id="2705290"/>
    <lineage>
        <taxon>Bacteria</taxon>
        <taxon>Bacillati</taxon>
        <taxon>Bacillota</taxon>
        <taxon>Bacilli</taxon>
        <taxon>Bacillales</taxon>
        <taxon>Paenibacillaceae</taxon>
        <taxon>Saccharibacillus</taxon>
    </lineage>
</organism>
<dbReference type="EMBL" id="JAAFGS010000010">
    <property type="protein sequence ID" value="NGZ77688.1"/>
    <property type="molecule type" value="Genomic_DNA"/>
</dbReference>